<sequence>MNIDLTNTTTRKVLDALSAARHRMGGPATGKVLTLVVLTEEASQYDAVRASTEAAREHPCRIIVVIGRSPHGESRLDAEVRVGETGPGETVVLRLYGQLIEHADSVVLPLLVPDTPVVAWWPGIAPDKPAEEALGALAQRRVTDARGGSDPLGTLKKLAEAYEPGDTDFAWTRITGWRTLLAATLDQPHDDITGARVEADPHNPSAALLAAWLSDRLAVPCTVTESHGPGITGVRLTTTVGDIAITRPDGRVATLSRPEQPDRQVALHRRPTSELLAEELRRLDPDEVYRDAVLRFAKGLDGPAQTTPEAEEAGGEAEAGGGAAKGGGAAGKTTEAAAAPAKAPRGGRGKKS</sequence>
<proteinExistence type="predicted"/>
<accession>A0ABP3GGG0</accession>
<evidence type="ECO:0000313" key="4">
    <source>
        <dbReference type="EMBL" id="GAA0345009.1"/>
    </source>
</evidence>
<feature type="compositionally biased region" description="Low complexity" evidence="1">
    <location>
        <begin position="331"/>
        <end position="344"/>
    </location>
</feature>
<dbReference type="PANTHER" id="PTHR38658">
    <property type="entry name" value="OXPP CYCLE PROTEIN OPCA-RELATED"/>
    <property type="match status" value="1"/>
</dbReference>
<feature type="compositionally biased region" description="Gly residues" evidence="1">
    <location>
        <begin position="317"/>
        <end position="330"/>
    </location>
</feature>
<dbReference type="Proteomes" id="UP001501822">
    <property type="component" value="Unassembled WGS sequence"/>
</dbReference>
<feature type="region of interest" description="Disordered" evidence="1">
    <location>
        <begin position="300"/>
        <end position="352"/>
    </location>
</feature>
<evidence type="ECO:0000256" key="1">
    <source>
        <dbReference type="SAM" id="MobiDB-lite"/>
    </source>
</evidence>
<organism evidence="4 5">
    <name type="scientific">Actinoallomurus spadix</name>
    <dbReference type="NCBI Taxonomy" id="79912"/>
    <lineage>
        <taxon>Bacteria</taxon>
        <taxon>Bacillati</taxon>
        <taxon>Actinomycetota</taxon>
        <taxon>Actinomycetes</taxon>
        <taxon>Streptosporangiales</taxon>
        <taxon>Thermomonosporaceae</taxon>
        <taxon>Actinoallomurus</taxon>
    </lineage>
</organism>
<evidence type="ECO:0000259" key="2">
    <source>
        <dbReference type="Pfam" id="PF10128"/>
    </source>
</evidence>
<evidence type="ECO:0000313" key="5">
    <source>
        <dbReference type="Proteomes" id="UP001501822"/>
    </source>
</evidence>
<dbReference type="Pfam" id="PF20171">
    <property type="entry name" value="OpcA_G6PD_C"/>
    <property type="match status" value="1"/>
</dbReference>
<dbReference type="RefSeq" id="WP_252804899.1">
    <property type="nucleotide sequence ID" value="NZ_BAAABM010000034.1"/>
</dbReference>
<dbReference type="Pfam" id="PF10128">
    <property type="entry name" value="OpcA_G6PD_assem"/>
    <property type="match status" value="1"/>
</dbReference>
<reference evidence="5" key="1">
    <citation type="journal article" date="2019" name="Int. J. Syst. Evol. Microbiol.">
        <title>The Global Catalogue of Microorganisms (GCM) 10K type strain sequencing project: providing services to taxonomists for standard genome sequencing and annotation.</title>
        <authorList>
            <consortium name="The Broad Institute Genomics Platform"/>
            <consortium name="The Broad Institute Genome Sequencing Center for Infectious Disease"/>
            <person name="Wu L."/>
            <person name="Ma J."/>
        </authorList>
    </citation>
    <scope>NUCLEOTIDE SEQUENCE [LARGE SCALE GENOMIC DNA]</scope>
    <source>
        <strain evidence="5">JCM 3146</strain>
    </source>
</reference>
<evidence type="ECO:0000259" key="3">
    <source>
        <dbReference type="Pfam" id="PF20171"/>
    </source>
</evidence>
<dbReference type="InterPro" id="IPR046802">
    <property type="entry name" value="OpcA_G6PD_C"/>
</dbReference>
<protein>
    <submittedName>
        <fullName evidence="4">Glucose-6-phosphate dehydrogenase assembly protein OpcA</fullName>
    </submittedName>
</protein>
<name>A0ABP3GGG0_9ACTN</name>
<comment type="caution">
    <text evidence="4">The sequence shown here is derived from an EMBL/GenBank/DDBJ whole genome shotgun (WGS) entry which is preliminary data.</text>
</comment>
<dbReference type="InterPro" id="IPR046801">
    <property type="entry name" value="OpcA_G6PD_N"/>
</dbReference>
<dbReference type="EMBL" id="BAAABM010000034">
    <property type="protein sequence ID" value="GAA0345009.1"/>
    <property type="molecule type" value="Genomic_DNA"/>
</dbReference>
<feature type="domain" description="Glucose-6-phosphate dehydrogenase assembly protein OpcA C-terminal" evidence="3">
    <location>
        <begin position="164"/>
        <end position="293"/>
    </location>
</feature>
<keyword evidence="5" id="KW-1185">Reference proteome</keyword>
<feature type="domain" description="Glucose-6-phosphate dehydrogenase assembly protein OpcA N-terminal" evidence="2">
    <location>
        <begin position="52"/>
        <end position="160"/>
    </location>
</feature>
<dbReference type="PANTHER" id="PTHR38658:SF1">
    <property type="entry name" value="OXPP CYCLE PROTEIN OPCA-RELATED"/>
    <property type="match status" value="1"/>
</dbReference>
<dbReference type="InterPro" id="IPR004555">
    <property type="entry name" value="G6PDH_assembly_OpcA"/>
</dbReference>
<gene>
    <name evidence="4" type="primary">opcA_2</name>
    <name evidence="4" type="ORF">GCM10010151_38240</name>
</gene>